<comment type="subcellular location">
    <subcellularLocation>
        <location evidence="1 12">Cell outer membrane</location>
        <topology evidence="1 12">Multi-pass membrane protein</topology>
    </subcellularLocation>
</comment>
<comment type="similarity">
    <text evidence="2 12 13">Belongs to the TonB-dependent receptor family.</text>
</comment>
<evidence type="ECO:0000256" key="10">
    <source>
        <dbReference type="ARBA" id="ARBA00023170"/>
    </source>
</evidence>
<evidence type="ECO:0000256" key="3">
    <source>
        <dbReference type="ARBA" id="ARBA00022448"/>
    </source>
</evidence>
<dbReference type="Pfam" id="PF07660">
    <property type="entry name" value="STN"/>
    <property type="match status" value="1"/>
</dbReference>
<dbReference type="NCBIfam" id="TIGR01783">
    <property type="entry name" value="TonB-siderophor"/>
    <property type="match status" value="1"/>
</dbReference>
<proteinExistence type="inferred from homology"/>
<dbReference type="Pfam" id="PF07715">
    <property type="entry name" value="Plug"/>
    <property type="match status" value="1"/>
</dbReference>
<dbReference type="InterPro" id="IPR000531">
    <property type="entry name" value="Beta-barrel_TonB"/>
</dbReference>
<evidence type="ECO:0000256" key="13">
    <source>
        <dbReference type="RuleBase" id="RU003357"/>
    </source>
</evidence>
<dbReference type="InterPro" id="IPR036942">
    <property type="entry name" value="Beta-barrel_TonB_sf"/>
</dbReference>
<keyword evidence="8 13" id="KW-0798">TonB box</keyword>
<keyword evidence="4 12" id="KW-1134">Transmembrane beta strand</keyword>
<dbReference type="PROSITE" id="PS52016">
    <property type="entry name" value="TONB_DEPENDENT_REC_3"/>
    <property type="match status" value="1"/>
</dbReference>
<name>A0A512NG66_9HYPH</name>
<dbReference type="InterPro" id="IPR012910">
    <property type="entry name" value="Plug_dom"/>
</dbReference>
<evidence type="ECO:0000256" key="5">
    <source>
        <dbReference type="ARBA" id="ARBA00022496"/>
    </source>
</evidence>
<evidence type="ECO:0000256" key="6">
    <source>
        <dbReference type="ARBA" id="ARBA00022692"/>
    </source>
</evidence>
<keyword evidence="6 12" id="KW-0812">Transmembrane</keyword>
<dbReference type="PANTHER" id="PTHR32552">
    <property type="entry name" value="FERRICHROME IRON RECEPTOR-RELATED"/>
    <property type="match status" value="1"/>
</dbReference>
<feature type="domain" description="Secretin/TonB short N-terminal" evidence="15">
    <location>
        <begin position="67"/>
        <end position="118"/>
    </location>
</feature>
<evidence type="ECO:0000256" key="14">
    <source>
        <dbReference type="SAM" id="SignalP"/>
    </source>
</evidence>
<accession>A0A512NG66</accession>
<dbReference type="GO" id="GO:0015344">
    <property type="term" value="F:siderophore uptake transmembrane transporter activity"/>
    <property type="evidence" value="ECO:0007669"/>
    <property type="project" value="TreeGrafter"/>
</dbReference>
<dbReference type="Gene3D" id="3.55.50.30">
    <property type="match status" value="1"/>
</dbReference>
<evidence type="ECO:0000313" key="17">
    <source>
        <dbReference type="Proteomes" id="UP000321058"/>
    </source>
</evidence>
<dbReference type="EMBL" id="BKAJ01000089">
    <property type="protein sequence ID" value="GEP57902.1"/>
    <property type="molecule type" value="Genomic_DNA"/>
</dbReference>
<evidence type="ECO:0000256" key="4">
    <source>
        <dbReference type="ARBA" id="ARBA00022452"/>
    </source>
</evidence>
<dbReference type="RefSeq" id="WP_147152621.1">
    <property type="nucleotide sequence ID" value="NZ_BKAJ01000089.1"/>
</dbReference>
<keyword evidence="14" id="KW-0732">Signal</keyword>
<keyword evidence="11 12" id="KW-0998">Cell outer membrane</keyword>
<reference evidence="16 17" key="1">
    <citation type="submission" date="2019-07" db="EMBL/GenBank/DDBJ databases">
        <title>Whole genome shotgun sequence of Reyranella soli NBRC 108950.</title>
        <authorList>
            <person name="Hosoyama A."/>
            <person name="Uohara A."/>
            <person name="Ohji S."/>
            <person name="Ichikawa N."/>
        </authorList>
    </citation>
    <scope>NUCLEOTIDE SEQUENCE [LARGE SCALE GENOMIC DNA]</scope>
    <source>
        <strain evidence="16 17">NBRC 108950</strain>
    </source>
</reference>
<dbReference type="Gene3D" id="2.40.170.20">
    <property type="entry name" value="TonB-dependent receptor, beta-barrel domain"/>
    <property type="match status" value="1"/>
</dbReference>
<evidence type="ECO:0000256" key="12">
    <source>
        <dbReference type="PROSITE-ProRule" id="PRU01360"/>
    </source>
</evidence>
<dbReference type="AlphaFoldDB" id="A0A512NG66"/>
<protein>
    <submittedName>
        <fullName evidence="16">TonB-dependent receptor</fullName>
    </submittedName>
</protein>
<evidence type="ECO:0000256" key="11">
    <source>
        <dbReference type="ARBA" id="ARBA00023237"/>
    </source>
</evidence>
<organism evidence="16 17">
    <name type="scientific">Reyranella soli</name>
    <dbReference type="NCBI Taxonomy" id="1230389"/>
    <lineage>
        <taxon>Bacteria</taxon>
        <taxon>Pseudomonadati</taxon>
        <taxon>Pseudomonadota</taxon>
        <taxon>Alphaproteobacteria</taxon>
        <taxon>Hyphomicrobiales</taxon>
        <taxon>Reyranellaceae</taxon>
        <taxon>Reyranella</taxon>
    </lineage>
</organism>
<evidence type="ECO:0000256" key="8">
    <source>
        <dbReference type="ARBA" id="ARBA00023077"/>
    </source>
</evidence>
<feature type="signal peptide" evidence="14">
    <location>
        <begin position="1"/>
        <end position="29"/>
    </location>
</feature>
<sequence>MKRVGWFGRCSAAVVFAGVAAATTTQTLAQTSVDRSDTAQSTELRAFNIPPQPLATAVGIFGQQSGRQVTVDGALIRGFSTPGVQGTMSVEEALRRLLAGTGLVATFPSATTIALQRPGQSSAADPGTIHLDPVQVQGYAVPSQAMIDNIPPPYAGGQVATGSQLGLLGNRSVMDTPFNQTSYTAKTAQDQQARTVRDVLLNDPSVRFSRSDSGPGFDQVTIRGFTVDAAAWSYGGLYGMLPLQSPMAEMAERIEVLKGPSVMLNGMAPYKSIGGMVNIVPKRAPDEDLTRVVASYGSAGQGGGHVDVARRFGNDKEFGVRFNGVLRAGQTDLQYNSDQRALALAGLDYRGNGIRLSADLGIQSQYIAGLSPYIALAAGVQLPYAPSARSNPTAQPWGFQSRQDAFAVGRAEVDIANNVTAYVAVGGHDNRLGGVYSPLTTILSVAGTARANAPFNISTYNTFFTAEGGIRGNFETGPIGHELAVTATTYSQETGSGTVVSSIGPFATNIYGPTTIGQPTIVTPAANKISTAGLSSVGFADTLSAAEKRIQLTVGGRAQTVSGTNYNAVTGAPVDYYNQSAFSPSVSLVFKPWENVSLYGNWIQGLQQGTTVQPPFTNAGQIFPPFVSTQYEVGVKADWGKLTTTASLFQISQPSILTNLANNTQYLGGEQVNQGLELNVFGEPIKGFRVLGGAMFLNPVLTKTQGGTTDGWIAPFSPQFTLNLGSEIDVPFVRGLTFLGRALYTSSQYIDTTYPRRSLPDWTRFDVGVRYAFENPGATGKMLVARFNVENVLDANYWSGANETANFMFLGAPRTFRLSLTADF</sequence>
<dbReference type="Pfam" id="PF00593">
    <property type="entry name" value="TonB_dep_Rec_b-barrel"/>
    <property type="match status" value="1"/>
</dbReference>
<keyword evidence="3 12" id="KW-0813">Transport</keyword>
<dbReference type="GO" id="GO:0015891">
    <property type="term" value="P:siderophore transport"/>
    <property type="evidence" value="ECO:0007669"/>
    <property type="project" value="InterPro"/>
</dbReference>
<keyword evidence="10 16" id="KW-0675">Receptor</keyword>
<evidence type="ECO:0000313" key="16">
    <source>
        <dbReference type="EMBL" id="GEP57902.1"/>
    </source>
</evidence>
<comment type="caution">
    <text evidence="16">The sequence shown here is derived from an EMBL/GenBank/DDBJ whole genome shotgun (WGS) entry which is preliminary data.</text>
</comment>
<evidence type="ECO:0000259" key="15">
    <source>
        <dbReference type="SMART" id="SM00965"/>
    </source>
</evidence>
<dbReference type="InterPro" id="IPR010105">
    <property type="entry name" value="TonB_sidphr_rcpt"/>
</dbReference>
<dbReference type="SUPFAM" id="SSF56935">
    <property type="entry name" value="Porins"/>
    <property type="match status" value="1"/>
</dbReference>
<evidence type="ECO:0000256" key="9">
    <source>
        <dbReference type="ARBA" id="ARBA00023136"/>
    </source>
</evidence>
<dbReference type="InterPro" id="IPR037066">
    <property type="entry name" value="Plug_dom_sf"/>
</dbReference>
<dbReference type="InterPro" id="IPR039426">
    <property type="entry name" value="TonB-dep_rcpt-like"/>
</dbReference>
<dbReference type="GO" id="GO:0038023">
    <property type="term" value="F:signaling receptor activity"/>
    <property type="evidence" value="ECO:0007669"/>
    <property type="project" value="InterPro"/>
</dbReference>
<keyword evidence="7" id="KW-0408">Iron</keyword>
<evidence type="ECO:0000256" key="2">
    <source>
        <dbReference type="ARBA" id="ARBA00009810"/>
    </source>
</evidence>
<keyword evidence="17" id="KW-1185">Reference proteome</keyword>
<gene>
    <name evidence="16" type="ORF">RSO01_50680</name>
</gene>
<keyword evidence="5" id="KW-0410">Iron transport</keyword>
<dbReference type="Gene3D" id="2.170.130.10">
    <property type="entry name" value="TonB-dependent receptor, plug domain"/>
    <property type="match status" value="1"/>
</dbReference>
<dbReference type="InterPro" id="IPR011662">
    <property type="entry name" value="Secretin/TonB_short_N"/>
</dbReference>
<dbReference type="GO" id="GO:0009279">
    <property type="term" value="C:cell outer membrane"/>
    <property type="evidence" value="ECO:0007669"/>
    <property type="project" value="UniProtKB-SubCell"/>
</dbReference>
<evidence type="ECO:0000256" key="1">
    <source>
        <dbReference type="ARBA" id="ARBA00004571"/>
    </source>
</evidence>
<dbReference type="CDD" id="cd01347">
    <property type="entry name" value="ligand_gated_channel"/>
    <property type="match status" value="1"/>
</dbReference>
<dbReference type="OrthoDB" id="9760333at2"/>
<keyword evidence="9 12" id="KW-0472">Membrane</keyword>
<dbReference type="PANTHER" id="PTHR32552:SF82">
    <property type="entry name" value="FCUA PROTEIN"/>
    <property type="match status" value="1"/>
</dbReference>
<dbReference type="Proteomes" id="UP000321058">
    <property type="component" value="Unassembled WGS sequence"/>
</dbReference>
<feature type="chain" id="PRO_5022228227" evidence="14">
    <location>
        <begin position="30"/>
        <end position="824"/>
    </location>
</feature>
<dbReference type="SMART" id="SM00965">
    <property type="entry name" value="STN"/>
    <property type="match status" value="1"/>
</dbReference>
<evidence type="ECO:0000256" key="7">
    <source>
        <dbReference type="ARBA" id="ARBA00023004"/>
    </source>
</evidence>
<keyword evidence="5" id="KW-0406">Ion transport</keyword>